<dbReference type="Proteomes" id="UP000198211">
    <property type="component" value="Unassembled WGS sequence"/>
</dbReference>
<accession>A0A225VRU1</accession>
<dbReference type="STRING" id="4795.A0A225VRU1"/>
<comment type="caution">
    <text evidence="1">The sequence shown here is derived from an EMBL/GenBank/DDBJ whole genome shotgun (WGS) entry which is preliminary data.</text>
</comment>
<organism evidence="1 2">
    <name type="scientific">Phytophthora megakarya</name>
    <dbReference type="NCBI Taxonomy" id="4795"/>
    <lineage>
        <taxon>Eukaryota</taxon>
        <taxon>Sar</taxon>
        <taxon>Stramenopiles</taxon>
        <taxon>Oomycota</taxon>
        <taxon>Peronosporomycetes</taxon>
        <taxon>Peronosporales</taxon>
        <taxon>Peronosporaceae</taxon>
        <taxon>Phytophthora</taxon>
    </lineage>
</organism>
<protein>
    <submittedName>
        <fullName evidence="1">Uncharacterized protein</fullName>
    </submittedName>
</protein>
<dbReference type="PANTHER" id="PTHR33845:SF1">
    <property type="entry name" value="C2H2-TYPE DOMAIN-CONTAINING PROTEIN"/>
    <property type="match status" value="1"/>
</dbReference>
<dbReference type="PANTHER" id="PTHR33845">
    <property type="entry name" value="C2H2-TYPE DOMAIN-CONTAINING PROTEIN"/>
    <property type="match status" value="1"/>
</dbReference>
<proteinExistence type="predicted"/>
<keyword evidence="2" id="KW-1185">Reference proteome</keyword>
<reference evidence="2" key="1">
    <citation type="submission" date="2017-03" db="EMBL/GenBank/DDBJ databases">
        <title>Phytopthora megakarya and P. palmivora, two closely related causual agents of cacao black pod achieved similar genome size and gene model numbers by different mechanisms.</title>
        <authorList>
            <person name="Ali S."/>
            <person name="Shao J."/>
            <person name="Larry D.J."/>
            <person name="Kronmiller B."/>
            <person name="Shen D."/>
            <person name="Strem M.D."/>
            <person name="Melnick R.L."/>
            <person name="Guiltinan M.J."/>
            <person name="Tyler B.M."/>
            <person name="Meinhardt L.W."/>
            <person name="Bailey B.A."/>
        </authorList>
    </citation>
    <scope>NUCLEOTIDE SEQUENCE [LARGE SCALE GENOMIC DNA]</scope>
    <source>
        <strain evidence="2">zdho120</strain>
    </source>
</reference>
<evidence type="ECO:0000313" key="2">
    <source>
        <dbReference type="Proteomes" id="UP000198211"/>
    </source>
</evidence>
<name>A0A225VRU1_9STRA</name>
<sequence length="952" mass="107891">MWEPSCDTISTKTKATVFSIYTHIFSAVAKSICGEEAGIASLQAFTRKRHKEENRGYFSPMRVNELMTPLVTGFIASKRGSVERRTLRAILCGLFSKSELIQMSDDFSEFQIGKDSYYSGREDLLKLLRDGELIKNKWSRERFVNSVVDDAIQFILSFENVAYISWGTKRIILNDEIHIVPAILRKKPITAIYDTYLLRTNCGIDATEASSVSKRTFYRLCGVLTHGETTLRTAVDYVSGILVNDNLHTLKRIVVDLIPEEKDKLMQSLDILRNWLKYGSFAPVLRVEGDHSSVDECPRHQCGFGLSPRNNSPNAKKPVCCSPCLGMNTLLNHIIEKVKMNENADARTISVVHDCFEKFELFMGHRLRVVNQQRAIANHLKEMDAAARRGERLDEAFVTIDFKMKAEPMYYREKTLEHYGKRGMSWHGSMVQFWAEGTELASHKEDITQQKIYYNHISGSDNRQDKEAVVCVIEAILIDIKRDLPQIKRITLQSDNASSYQNSFVAILLPILGIANGLKISRFLHTDTQDGKSLLDAQFARAGRKVKCFVKQGNDCATPHALVAALISDGGLPNTMAEIVEYDRELLSRLLHHVKPMEKAFSKLTGRLNDILYTYDDSPSLQKTQECESAFDLRSCPKVYVRAFTYSNIGCGKLLVLDPKEQRCNLFVNAEEQDCEEDSINQETFCGEGHSDDDCGASDGESVGVWDDIDEAQIRRRLKVWKGSHEAIAELPTSRRRPRKEEKDVVSYAKKSLLGMKNAGSLAVSEISNLPLQMRAMIEKYPGDIPQPELDQGWGQRPPKGKMYGAKYISMYMDEIAAMFRKGADNKSDKMGPARMVETLMQNHPRSYDIPGENEIRTAISRLFADQRKLGAPSRGQIAQPPLKKQFRMEKIYSEYLNELLIKTPELLPKAALGLFREAFPDVDIGIYSDDRVKNKVASLRRQRKNKSNNVD</sequence>
<gene>
    <name evidence="1" type="ORF">PHMEG_00019325</name>
</gene>
<evidence type="ECO:0000313" key="1">
    <source>
        <dbReference type="EMBL" id="OWZ08176.1"/>
    </source>
</evidence>
<dbReference type="EMBL" id="NBNE01003246">
    <property type="protein sequence ID" value="OWZ08176.1"/>
    <property type="molecule type" value="Genomic_DNA"/>
</dbReference>
<dbReference type="OrthoDB" id="90883at2759"/>
<dbReference type="AlphaFoldDB" id="A0A225VRU1"/>